<evidence type="ECO:0000256" key="5">
    <source>
        <dbReference type="ARBA" id="ARBA00023180"/>
    </source>
</evidence>
<evidence type="ECO:0000256" key="4">
    <source>
        <dbReference type="ARBA" id="ARBA00023136"/>
    </source>
</evidence>
<feature type="transmembrane region" description="Helical" evidence="7">
    <location>
        <begin position="132"/>
        <end position="152"/>
    </location>
</feature>
<keyword evidence="4 7" id="KW-0472">Membrane</keyword>
<organism evidence="9 10">
    <name type="scientific">Dimorphilus gyrociliatus</name>
    <dbReference type="NCBI Taxonomy" id="2664684"/>
    <lineage>
        <taxon>Eukaryota</taxon>
        <taxon>Metazoa</taxon>
        <taxon>Spiralia</taxon>
        <taxon>Lophotrochozoa</taxon>
        <taxon>Annelida</taxon>
        <taxon>Polychaeta</taxon>
        <taxon>Polychaeta incertae sedis</taxon>
        <taxon>Dinophilidae</taxon>
        <taxon>Dimorphilus</taxon>
    </lineage>
</organism>
<dbReference type="PANTHER" id="PTHR12680">
    <property type="entry name" value="PUTATIVE HOMEODOMAIN TRANSCRIPTION FACTOR PHTF"/>
    <property type="match status" value="1"/>
</dbReference>
<feature type="transmembrane region" description="Helical" evidence="7">
    <location>
        <begin position="555"/>
        <end position="573"/>
    </location>
</feature>
<feature type="compositionally biased region" description="Polar residues" evidence="6">
    <location>
        <begin position="393"/>
        <end position="422"/>
    </location>
</feature>
<keyword evidence="2 7" id="KW-0812">Transmembrane</keyword>
<evidence type="ECO:0000256" key="6">
    <source>
        <dbReference type="SAM" id="MobiDB-lite"/>
    </source>
</evidence>
<feature type="transmembrane region" description="Helical" evidence="7">
    <location>
        <begin position="99"/>
        <end position="120"/>
    </location>
</feature>
<dbReference type="OrthoDB" id="10066656at2759"/>
<evidence type="ECO:0000259" key="8">
    <source>
        <dbReference type="Pfam" id="PF12129"/>
    </source>
</evidence>
<evidence type="ECO:0000256" key="3">
    <source>
        <dbReference type="ARBA" id="ARBA00022989"/>
    </source>
</evidence>
<reference evidence="9 10" key="1">
    <citation type="submission" date="2020-08" db="EMBL/GenBank/DDBJ databases">
        <authorList>
            <person name="Hejnol A."/>
        </authorList>
    </citation>
    <scope>NUCLEOTIDE SEQUENCE [LARGE SCALE GENOMIC DNA]</scope>
</reference>
<dbReference type="AlphaFoldDB" id="A0A7I8WBV5"/>
<dbReference type="PANTHER" id="PTHR12680:SF6">
    <property type="entry name" value="PROTEIN PHTF"/>
    <property type="match status" value="1"/>
</dbReference>
<dbReference type="EMBL" id="CAJFCJ010000028">
    <property type="protein sequence ID" value="CAD5125645.1"/>
    <property type="molecule type" value="Genomic_DNA"/>
</dbReference>
<evidence type="ECO:0000256" key="1">
    <source>
        <dbReference type="ARBA" id="ARBA00004141"/>
    </source>
</evidence>
<dbReference type="InterPro" id="IPR021980">
    <property type="entry name" value="PHTF1/2_N"/>
</dbReference>
<dbReference type="InterPro" id="IPR039775">
    <property type="entry name" value="PHTF1/2"/>
</dbReference>
<feature type="region of interest" description="Disordered" evidence="6">
    <location>
        <begin position="384"/>
        <end position="434"/>
    </location>
</feature>
<evidence type="ECO:0000313" key="10">
    <source>
        <dbReference type="Proteomes" id="UP000549394"/>
    </source>
</evidence>
<feature type="transmembrane region" description="Helical" evidence="7">
    <location>
        <begin position="494"/>
        <end position="517"/>
    </location>
</feature>
<gene>
    <name evidence="9" type="ORF">DGYR_LOCUS12991</name>
</gene>
<sequence length="781" mass="88793">MHRINSAIVWYQQQIGAYDKQLWERSVEQSVIKSIQEIYNAPKRLTKVKSELIDVDLVRGSTFSKAKPQHGWFSITKNAMLHLMLLPLYYNWWKKQTSAWFTKLLVFLYILQLSAFIIFFTDENGTTNKESLSLAHLLTPFILMIILTISHARIIATGSQTHLLTFRNERGNNSSRPRMRRKQKKKRPKTTQNHELKSPHFDTSDKDSTGSVGRRRRSGADSETSGILVGKEETDEDGVKETTGSLQACVPNDYVNFPGDEICGLTDEKDITEPVGVLVEDDENLDVVPEIKSVKNKLNLNLDNNSDGLRKRKKCDFDKPVVNRSDVESSCESEIDTNASNGTTPLYAKSKKLLREPSTDNEACYNKLLCNFNQIFPKIKPMANKQEEKCQKDSSTTDPQTSDMDWNDSMNAADSTTASYPTASEVEASEVEQEGLPGKHVASVLKTLGSNCDKVGCYFWEGEEVRKIDMSAIDIGWHIIEKVDNASSTNSTDYLAIGTFFSVCVGCIPVIYRGLLLWDKLEWNISFKILLKSLSVIFGADWRTLLIIVNGVMQRLVLSSIFFFLLSVAERTFKQRLLDAKYFCYLTSSRRSKQHGIPHMRLNKVKNIKCWLSLRSYLKRRGPQRSVDTIVSAAFLLAIAFFSILCVKLLENTERFLTHLGNWEVAAWCIALAIFLLRFIILASKINQKYRNFSLLITEQINLYLHMEQKPHKKDELMLAHNVLKLAESLLKELESPFKISGFSASPFLYNITKVIILSALSAVLSDQLGFKPKLHRIKLS</sequence>
<accession>A0A7I8WBV5</accession>
<protein>
    <submittedName>
        <fullName evidence="9">DgyrCDS13847</fullName>
    </submittedName>
</protein>
<comment type="caution">
    <text evidence="9">The sequence shown here is derived from an EMBL/GenBank/DDBJ whole genome shotgun (WGS) entry which is preliminary data.</text>
</comment>
<feature type="region of interest" description="Disordered" evidence="6">
    <location>
        <begin position="166"/>
        <end position="242"/>
    </location>
</feature>
<dbReference type="Pfam" id="PF12129">
    <property type="entry name" value="PHTF1-2_N"/>
    <property type="match status" value="1"/>
</dbReference>
<dbReference type="GO" id="GO:0016020">
    <property type="term" value="C:membrane"/>
    <property type="evidence" value="ECO:0007669"/>
    <property type="project" value="UniProtKB-SubCell"/>
</dbReference>
<comment type="subcellular location">
    <subcellularLocation>
        <location evidence="1">Membrane</location>
        <topology evidence="1">Multi-pass membrane protein</topology>
    </subcellularLocation>
</comment>
<keyword evidence="5" id="KW-0325">Glycoprotein</keyword>
<keyword evidence="3 7" id="KW-1133">Transmembrane helix</keyword>
<feature type="transmembrane region" description="Helical" evidence="7">
    <location>
        <begin position="629"/>
        <end position="650"/>
    </location>
</feature>
<feature type="domain" description="PHTF1/2 N-terminal" evidence="8">
    <location>
        <begin position="3"/>
        <end position="158"/>
    </location>
</feature>
<proteinExistence type="predicted"/>
<dbReference type="GO" id="GO:0005783">
    <property type="term" value="C:endoplasmic reticulum"/>
    <property type="evidence" value="ECO:0007669"/>
    <property type="project" value="InterPro"/>
</dbReference>
<evidence type="ECO:0000256" key="2">
    <source>
        <dbReference type="ARBA" id="ARBA00022692"/>
    </source>
</evidence>
<evidence type="ECO:0000256" key="7">
    <source>
        <dbReference type="SAM" id="Phobius"/>
    </source>
</evidence>
<feature type="compositionally biased region" description="Basic and acidic residues" evidence="6">
    <location>
        <begin position="192"/>
        <end position="208"/>
    </location>
</feature>
<keyword evidence="10" id="KW-1185">Reference proteome</keyword>
<feature type="transmembrane region" description="Helical" evidence="7">
    <location>
        <begin position="665"/>
        <end position="683"/>
    </location>
</feature>
<name>A0A7I8WBV5_9ANNE</name>
<evidence type="ECO:0000313" key="9">
    <source>
        <dbReference type="EMBL" id="CAD5125645.1"/>
    </source>
</evidence>
<dbReference type="Proteomes" id="UP000549394">
    <property type="component" value="Unassembled WGS sequence"/>
</dbReference>
<feature type="compositionally biased region" description="Basic residues" evidence="6">
    <location>
        <begin position="177"/>
        <end position="189"/>
    </location>
</feature>